<evidence type="ECO:0000256" key="1">
    <source>
        <dbReference type="ARBA" id="ARBA00022598"/>
    </source>
</evidence>
<dbReference type="PANTHER" id="PTHR43311">
    <property type="entry name" value="GLUTAMATE--TRNA LIGASE"/>
    <property type="match status" value="1"/>
</dbReference>
<evidence type="ECO:0000256" key="7">
    <source>
        <dbReference type="RuleBase" id="RU363037"/>
    </source>
</evidence>
<keyword evidence="10" id="KW-1185">Reference proteome</keyword>
<dbReference type="PROSITE" id="PS00178">
    <property type="entry name" value="AA_TRNA_LIGASE_I"/>
    <property type="match status" value="1"/>
</dbReference>
<dbReference type="NCBIfam" id="NF004315">
    <property type="entry name" value="PRK05710.1-4"/>
    <property type="match status" value="1"/>
</dbReference>
<keyword evidence="4" id="KW-0862">Zinc</keyword>
<dbReference type="EMBL" id="QOHR01000006">
    <property type="protein sequence ID" value="REC57644.1"/>
    <property type="molecule type" value="Genomic_DNA"/>
</dbReference>
<comment type="caution">
    <text evidence="9">The sequence shown here is derived from an EMBL/GenBank/DDBJ whole genome shotgun (WGS) entry which is preliminary data.</text>
</comment>
<gene>
    <name evidence="9" type="ORF">DRV84_07275</name>
</gene>
<dbReference type="GO" id="GO:0004818">
    <property type="term" value="F:glutamate-tRNA ligase activity"/>
    <property type="evidence" value="ECO:0007669"/>
    <property type="project" value="TreeGrafter"/>
</dbReference>
<evidence type="ECO:0000256" key="3">
    <source>
        <dbReference type="ARBA" id="ARBA00022741"/>
    </source>
</evidence>
<dbReference type="Gene3D" id="3.40.50.620">
    <property type="entry name" value="HUPs"/>
    <property type="match status" value="1"/>
</dbReference>
<evidence type="ECO:0000256" key="6">
    <source>
        <dbReference type="ARBA" id="ARBA00023146"/>
    </source>
</evidence>
<evidence type="ECO:0000313" key="10">
    <source>
        <dbReference type="Proteomes" id="UP000257131"/>
    </source>
</evidence>
<feature type="domain" description="Glutamyl/glutaminyl-tRNA synthetase class Ib catalytic" evidence="8">
    <location>
        <begin position="3"/>
        <end position="108"/>
    </location>
</feature>
<dbReference type="Proteomes" id="UP000257131">
    <property type="component" value="Unassembled WGS sequence"/>
</dbReference>
<keyword evidence="6 7" id="KW-0030">Aminoacyl-tRNA synthetase</keyword>
<dbReference type="InterPro" id="IPR001412">
    <property type="entry name" value="aa-tRNA-synth_I_CS"/>
</dbReference>
<keyword evidence="7" id="KW-0648">Protein biosynthesis</keyword>
<feature type="domain" description="Glutamyl/glutaminyl-tRNA synthetase class Ib catalytic" evidence="8">
    <location>
        <begin position="187"/>
        <end position="285"/>
    </location>
</feature>
<organism evidence="9 10">
    <name type="scientific">Rhodosalinus sediminis</name>
    <dbReference type="NCBI Taxonomy" id="1940533"/>
    <lineage>
        <taxon>Bacteria</taxon>
        <taxon>Pseudomonadati</taxon>
        <taxon>Pseudomonadota</taxon>
        <taxon>Alphaproteobacteria</taxon>
        <taxon>Rhodobacterales</taxon>
        <taxon>Paracoccaceae</taxon>
        <taxon>Rhodosalinus</taxon>
    </lineage>
</organism>
<evidence type="ECO:0000313" key="9">
    <source>
        <dbReference type="EMBL" id="REC57644.1"/>
    </source>
</evidence>
<dbReference type="OrthoDB" id="9807503at2"/>
<dbReference type="PANTHER" id="PTHR43311:SF1">
    <property type="entry name" value="GLUTAMYL-Q TRNA(ASP) SYNTHETASE"/>
    <property type="match status" value="1"/>
</dbReference>
<dbReference type="SUPFAM" id="SSF52374">
    <property type="entry name" value="Nucleotidylyl transferase"/>
    <property type="match status" value="1"/>
</dbReference>
<dbReference type="InterPro" id="IPR049940">
    <property type="entry name" value="GluQ/Sye"/>
</dbReference>
<proteinExistence type="inferred from homology"/>
<dbReference type="GO" id="GO:0005829">
    <property type="term" value="C:cytosol"/>
    <property type="evidence" value="ECO:0007669"/>
    <property type="project" value="TreeGrafter"/>
</dbReference>
<dbReference type="PRINTS" id="PR00987">
    <property type="entry name" value="TRNASYNTHGLU"/>
</dbReference>
<dbReference type="AlphaFoldDB" id="A0A3D9BVU0"/>
<sequence length="299" mass="32075">MSLRTRFAPSPTGPLHLGHAYSALLAHDTARAAGGTFLLRLDDLDQSRARPEWAALIESDLAWLGLTWNGPVLRQSDRLPRYRAALAALWDRGLLYPCHCSRRDIEAAASAPQEGAPLHGPDGVIYPDTCRPAQPPGGPLPEGVALRLDMTRAAAAAGLDVTPLCYQETGVADPPGPLGPDHFTRAIGDVALARRGLGASYHLAVVLDDADQSVTHVIRGADLASATPIHVLLQRLLGLPTPIYHHHRLIRDETGRRLAKRDDARAIAAYRAEGRTPADLRALVRLSPPHHLGPNTLGG</sequence>
<dbReference type="InterPro" id="IPR000924">
    <property type="entry name" value="Glu/Gln-tRNA-synth"/>
</dbReference>
<reference evidence="9 10" key="1">
    <citation type="journal article" date="2017" name="Int. J. Syst. Evol. Microbiol.">
        <title>Rhodosalinus sediminis gen. nov., sp. nov., isolated from marine saltern.</title>
        <authorList>
            <person name="Guo L.Y."/>
            <person name="Ling S.K."/>
            <person name="Li C.M."/>
            <person name="Chen G.J."/>
            <person name="Du Z.J."/>
        </authorList>
    </citation>
    <scope>NUCLEOTIDE SEQUENCE [LARGE SCALE GENOMIC DNA]</scope>
    <source>
        <strain evidence="9 10">WDN1C137</strain>
    </source>
</reference>
<evidence type="ECO:0000256" key="2">
    <source>
        <dbReference type="ARBA" id="ARBA00022723"/>
    </source>
</evidence>
<evidence type="ECO:0000256" key="4">
    <source>
        <dbReference type="ARBA" id="ARBA00022833"/>
    </source>
</evidence>
<evidence type="ECO:0000256" key="5">
    <source>
        <dbReference type="ARBA" id="ARBA00022840"/>
    </source>
</evidence>
<keyword evidence="3 7" id="KW-0547">Nucleotide-binding</keyword>
<dbReference type="GO" id="GO:0005524">
    <property type="term" value="F:ATP binding"/>
    <property type="evidence" value="ECO:0007669"/>
    <property type="project" value="UniProtKB-KW"/>
</dbReference>
<keyword evidence="1 7" id="KW-0436">Ligase</keyword>
<dbReference type="InterPro" id="IPR020058">
    <property type="entry name" value="Glu/Gln-tRNA-synth_Ib_cat-dom"/>
</dbReference>
<keyword evidence="2" id="KW-0479">Metal-binding</keyword>
<name>A0A3D9BVU0_9RHOB</name>
<keyword evidence="5 7" id="KW-0067">ATP-binding</keyword>
<dbReference type="Pfam" id="PF00749">
    <property type="entry name" value="tRNA-synt_1c"/>
    <property type="match status" value="2"/>
</dbReference>
<accession>A0A3D9BVU0</accession>
<dbReference type="GO" id="GO:0006424">
    <property type="term" value="P:glutamyl-tRNA aminoacylation"/>
    <property type="evidence" value="ECO:0007669"/>
    <property type="project" value="TreeGrafter"/>
</dbReference>
<evidence type="ECO:0000259" key="8">
    <source>
        <dbReference type="Pfam" id="PF00749"/>
    </source>
</evidence>
<protein>
    <submittedName>
        <fullName evidence="9">tRNA glutamyl-Q(34) synthetase GluQRS</fullName>
    </submittedName>
</protein>
<comment type="similarity">
    <text evidence="7">Belongs to the class-I aminoacyl-tRNA synthetase family.</text>
</comment>
<dbReference type="RefSeq" id="WP_115979225.1">
    <property type="nucleotide sequence ID" value="NZ_QOHR01000006.1"/>
</dbReference>
<dbReference type="InterPro" id="IPR014729">
    <property type="entry name" value="Rossmann-like_a/b/a_fold"/>
</dbReference>